<proteinExistence type="predicted"/>
<accession>A0AAW4L8X8</accession>
<dbReference type="PANTHER" id="PTHR33794:SF1">
    <property type="entry name" value="BACILLOLYSIN"/>
    <property type="match status" value="1"/>
</dbReference>
<dbReference type="Pfam" id="PF02128">
    <property type="entry name" value="Peptidase_M36"/>
    <property type="match status" value="1"/>
</dbReference>
<dbReference type="GO" id="GO:0004222">
    <property type="term" value="F:metalloendopeptidase activity"/>
    <property type="evidence" value="ECO:0007669"/>
    <property type="project" value="InterPro"/>
</dbReference>
<protein>
    <submittedName>
        <fullName evidence="1">M36 family metallopeptidase</fullName>
    </submittedName>
</protein>
<dbReference type="Proteomes" id="UP000811899">
    <property type="component" value="Unassembled WGS sequence"/>
</dbReference>
<keyword evidence="2" id="KW-1185">Reference proteome</keyword>
<evidence type="ECO:0000313" key="2">
    <source>
        <dbReference type="Proteomes" id="UP000811899"/>
    </source>
</evidence>
<name>A0AAW4L8X8_9BACT</name>
<evidence type="ECO:0000313" key="1">
    <source>
        <dbReference type="EMBL" id="MBT0666020.1"/>
    </source>
</evidence>
<sequence>MKLDLTKCKVRWDRDNYVPKKVYDFETEPLAGDPRKVAEAFLKENLAVLKISAALADLQFEQVTESLGGKAVLFQQHFEGTPIHGAWVAIHINNAKRIFMVMNDTVPAPTLEKKLGKRKAADFLSDKEIDAIIAKKAAEYGTLATEIGKENMVYAMKGTFRPVCKVKFGTEKPAGSWILFIDRVNGHVIDERNVLHKATGKGKVFLPNPVVTLDRDDLLDLKDSDQPVLAPAYKTVQLQELDGSGFLKGAYVDITKTKNSAQSTSLEFLFNRFDDHFEEVMAYYHIDSIQRYIQSLGFTGTKGALNRPIRVNTRGTFEDNSFYDPSPGRKDITFGTGGVDDAEDAEIIVHEYGHAIQDAIVPGYGQKTEGRAMGEGFGDYLAGTFYYKYKKASRKVKLGEWDAKGYKPPQEYLRKLESPKMYPADMEGEEHRDGEIWSAVLWQVRKLLGAKKSDTVIIESQFYLSQYADFKDGAEAIIMAEKNLYGGKKTKGLTRIFKNRGILA</sequence>
<gene>
    <name evidence="1" type="ORF">KI809_17040</name>
</gene>
<dbReference type="Gene3D" id="1.10.390.10">
    <property type="entry name" value="Neutral Protease Domain 2"/>
    <property type="match status" value="1"/>
</dbReference>
<dbReference type="EMBL" id="JAHCVJ010000008">
    <property type="protein sequence ID" value="MBT0666020.1"/>
    <property type="molecule type" value="Genomic_DNA"/>
</dbReference>
<dbReference type="AlphaFoldDB" id="A0AAW4L8X8"/>
<dbReference type="SUPFAM" id="SSF55486">
    <property type="entry name" value="Metalloproteases ('zincins'), catalytic domain"/>
    <property type="match status" value="1"/>
</dbReference>
<comment type="caution">
    <text evidence="1">The sequence shown here is derived from an EMBL/GenBank/DDBJ whole genome shotgun (WGS) entry which is preliminary data.</text>
</comment>
<dbReference type="InterPro" id="IPR001842">
    <property type="entry name" value="Peptidase_M36"/>
</dbReference>
<dbReference type="PANTHER" id="PTHR33794">
    <property type="entry name" value="BACILLOLYSIN"/>
    <property type="match status" value="1"/>
</dbReference>
<organism evidence="1 2">
    <name type="scientific">Geoanaerobacter pelophilus</name>
    <dbReference type="NCBI Taxonomy" id="60036"/>
    <lineage>
        <taxon>Bacteria</taxon>
        <taxon>Pseudomonadati</taxon>
        <taxon>Thermodesulfobacteriota</taxon>
        <taxon>Desulfuromonadia</taxon>
        <taxon>Geobacterales</taxon>
        <taxon>Geobacteraceae</taxon>
        <taxon>Geoanaerobacter</taxon>
    </lineage>
</organism>
<dbReference type="RefSeq" id="WP_214172791.1">
    <property type="nucleotide sequence ID" value="NZ_JAHCVJ010000008.1"/>
</dbReference>
<dbReference type="GO" id="GO:0005615">
    <property type="term" value="C:extracellular space"/>
    <property type="evidence" value="ECO:0007669"/>
    <property type="project" value="InterPro"/>
</dbReference>
<dbReference type="GO" id="GO:0008270">
    <property type="term" value="F:zinc ion binding"/>
    <property type="evidence" value="ECO:0007669"/>
    <property type="project" value="InterPro"/>
</dbReference>
<dbReference type="InterPro" id="IPR050728">
    <property type="entry name" value="Zinc_Metalloprotease_M4"/>
</dbReference>
<reference evidence="1 2" key="1">
    <citation type="submission" date="2021-05" db="EMBL/GenBank/DDBJ databases">
        <title>The draft genome of Geobacter pelophilus DSM 12255.</title>
        <authorList>
            <person name="Xu Z."/>
            <person name="Masuda Y."/>
            <person name="Itoh H."/>
            <person name="Senoo K."/>
        </authorList>
    </citation>
    <scope>NUCLEOTIDE SEQUENCE [LARGE SCALE GENOMIC DNA]</scope>
    <source>
        <strain evidence="1 2">DSM 12255</strain>
    </source>
</reference>
<dbReference type="InterPro" id="IPR027268">
    <property type="entry name" value="Peptidase_M4/M1_CTD_sf"/>
</dbReference>